<protein>
    <submittedName>
        <fullName evidence="2">Uncharacterized protein</fullName>
    </submittedName>
</protein>
<comment type="caution">
    <text evidence="2">The sequence shown here is derived from an EMBL/GenBank/DDBJ whole genome shotgun (WGS) entry which is preliminary data.</text>
</comment>
<sequence>MGVETQHQHEHFFSASSDCGSFRGE</sequence>
<dbReference type="AlphaFoldDB" id="A0ABD1CWZ0"/>
<feature type="compositionally biased region" description="Basic and acidic residues" evidence="1">
    <location>
        <begin position="1"/>
        <end position="12"/>
    </location>
</feature>
<evidence type="ECO:0000256" key="1">
    <source>
        <dbReference type="SAM" id="MobiDB-lite"/>
    </source>
</evidence>
<accession>A0ABD1CWZ0</accession>
<organism evidence="2 3">
    <name type="scientific">Culex pipiens pipiens</name>
    <name type="common">Northern house mosquito</name>
    <dbReference type="NCBI Taxonomy" id="38569"/>
    <lineage>
        <taxon>Eukaryota</taxon>
        <taxon>Metazoa</taxon>
        <taxon>Ecdysozoa</taxon>
        <taxon>Arthropoda</taxon>
        <taxon>Hexapoda</taxon>
        <taxon>Insecta</taxon>
        <taxon>Pterygota</taxon>
        <taxon>Neoptera</taxon>
        <taxon>Endopterygota</taxon>
        <taxon>Diptera</taxon>
        <taxon>Nematocera</taxon>
        <taxon>Culicoidea</taxon>
        <taxon>Culicidae</taxon>
        <taxon>Culicinae</taxon>
        <taxon>Culicini</taxon>
        <taxon>Culex</taxon>
        <taxon>Culex</taxon>
    </lineage>
</organism>
<dbReference type="Proteomes" id="UP001562425">
    <property type="component" value="Unassembled WGS sequence"/>
</dbReference>
<feature type="region of interest" description="Disordered" evidence="1">
    <location>
        <begin position="1"/>
        <end position="25"/>
    </location>
</feature>
<keyword evidence="3" id="KW-1185">Reference proteome</keyword>
<name>A0ABD1CWZ0_CULPP</name>
<evidence type="ECO:0000313" key="3">
    <source>
        <dbReference type="Proteomes" id="UP001562425"/>
    </source>
</evidence>
<reference evidence="2 3" key="1">
    <citation type="submission" date="2024-05" db="EMBL/GenBank/DDBJ databases">
        <title>Culex pipiens pipiens assembly and annotation.</title>
        <authorList>
            <person name="Alout H."/>
            <person name="Durand T."/>
        </authorList>
    </citation>
    <scope>NUCLEOTIDE SEQUENCE [LARGE SCALE GENOMIC DNA]</scope>
    <source>
        <strain evidence="2">HA-2024</strain>
        <tissue evidence="2">Whole body</tissue>
    </source>
</reference>
<evidence type="ECO:0000313" key="2">
    <source>
        <dbReference type="EMBL" id="KAL1380888.1"/>
    </source>
</evidence>
<proteinExistence type="predicted"/>
<gene>
    <name evidence="2" type="ORF">pipiens_000445</name>
</gene>
<dbReference type="EMBL" id="JBEHCU010008914">
    <property type="protein sequence ID" value="KAL1380888.1"/>
    <property type="molecule type" value="Genomic_DNA"/>
</dbReference>
<feature type="non-terminal residue" evidence="2">
    <location>
        <position position="25"/>
    </location>
</feature>